<keyword evidence="1" id="KW-0472">Membrane</keyword>
<dbReference type="OrthoDB" id="6611212at2759"/>
<protein>
    <recommendedName>
        <fullName evidence="5">Protein osiris 10</fullName>
    </recommendedName>
</protein>
<feature type="signal peptide" evidence="2">
    <location>
        <begin position="1"/>
        <end position="17"/>
    </location>
</feature>
<organism evidence="3 4">
    <name type="scientific">Cloeon dipterum</name>
    <dbReference type="NCBI Taxonomy" id="197152"/>
    <lineage>
        <taxon>Eukaryota</taxon>
        <taxon>Metazoa</taxon>
        <taxon>Ecdysozoa</taxon>
        <taxon>Arthropoda</taxon>
        <taxon>Hexapoda</taxon>
        <taxon>Insecta</taxon>
        <taxon>Pterygota</taxon>
        <taxon>Palaeoptera</taxon>
        <taxon>Ephemeroptera</taxon>
        <taxon>Pisciforma</taxon>
        <taxon>Baetidae</taxon>
        <taxon>Cloeon</taxon>
    </lineage>
</organism>
<dbReference type="AlphaFoldDB" id="A0A8S1D0E5"/>
<dbReference type="InterPro" id="IPR012464">
    <property type="entry name" value="DUF1676"/>
</dbReference>
<evidence type="ECO:0000256" key="2">
    <source>
        <dbReference type="SAM" id="SignalP"/>
    </source>
</evidence>
<dbReference type="Pfam" id="PF07898">
    <property type="entry name" value="DUF1676"/>
    <property type="match status" value="1"/>
</dbReference>
<feature type="chain" id="PRO_5035845497" description="Protein osiris 10" evidence="2">
    <location>
        <begin position="18"/>
        <end position="264"/>
    </location>
</feature>
<dbReference type="EMBL" id="CADEPI010000115">
    <property type="protein sequence ID" value="CAB3375616.1"/>
    <property type="molecule type" value="Genomic_DNA"/>
</dbReference>
<accession>A0A8S1D0E5</accession>
<evidence type="ECO:0000313" key="3">
    <source>
        <dbReference type="EMBL" id="CAB3375616.1"/>
    </source>
</evidence>
<name>A0A8S1D0E5_9INSE</name>
<feature type="transmembrane region" description="Helical" evidence="1">
    <location>
        <begin position="136"/>
        <end position="169"/>
    </location>
</feature>
<evidence type="ECO:0000313" key="4">
    <source>
        <dbReference type="Proteomes" id="UP000494165"/>
    </source>
</evidence>
<evidence type="ECO:0008006" key="5">
    <source>
        <dbReference type="Google" id="ProtNLM"/>
    </source>
</evidence>
<dbReference type="Proteomes" id="UP000494165">
    <property type="component" value="Unassembled WGS sequence"/>
</dbReference>
<comment type="caution">
    <text evidence="3">The sequence shown here is derived from an EMBL/GenBank/DDBJ whole genome shotgun (WGS) entry which is preliminary data.</text>
</comment>
<keyword evidence="4" id="KW-1185">Reference proteome</keyword>
<keyword evidence="1" id="KW-0812">Transmembrane</keyword>
<sequence>MLRALAVILAAATCVSAHDVQPPCADLLTCAAVGVDQGLQRMQKSSFFPLLGKRVYLERREDATQLPDLTQGNIFQRAGRLLETHDVKAPITNSLSVKLFKTPQGPFDISLDVGSQETVQGRTFFKRRLQMALLPIMYKLGVMTTLLGVLVVMVAKGLAIGVILLILAVASAVKHKAYWGGGFEGHASGFSAPSGYATAPQPPVHVHLHGLNKETLGHASADYHSSPYSRSSYVGATAAGNEQYLSPYNRAAHLGQTAQAAQTY</sequence>
<keyword evidence="2" id="KW-0732">Signal</keyword>
<reference evidence="3 4" key="1">
    <citation type="submission" date="2020-04" db="EMBL/GenBank/DDBJ databases">
        <authorList>
            <person name="Alioto T."/>
            <person name="Alioto T."/>
            <person name="Gomez Garrido J."/>
        </authorList>
    </citation>
    <scope>NUCLEOTIDE SEQUENCE [LARGE SCALE GENOMIC DNA]</scope>
</reference>
<evidence type="ECO:0000256" key="1">
    <source>
        <dbReference type="SAM" id="Phobius"/>
    </source>
</evidence>
<keyword evidence="1" id="KW-1133">Transmembrane helix</keyword>
<proteinExistence type="predicted"/>
<gene>
    <name evidence="3" type="ORF">CLODIP_2_CD12784</name>
</gene>